<dbReference type="EMBL" id="RZNY01000044">
    <property type="protein sequence ID" value="RUT39506.1"/>
    <property type="molecule type" value="Genomic_DNA"/>
</dbReference>
<protein>
    <submittedName>
        <fullName evidence="1">Uncharacterized protein</fullName>
    </submittedName>
</protein>
<reference evidence="1 2" key="1">
    <citation type="submission" date="2018-12" db="EMBL/GenBank/DDBJ databases">
        <authorList>
            <person name="Sun L."/>
            <person name="Chen Z."/>
        </authorList>
    </citation>
    <scope>NUCLEOTIDE SEQUENCE [LARGE SCALE GENOMIC DNA]</scope>
    <source>
        <strain evidence="1 2">DSM 15890</strain>
    </source>
</reference>
<gene>
    <name evidence="1" type="ORF">EJP82_26100</name>
</gene>
<dbReference type="Proteomes" id="UP000279446">
    <property type="component" value="Unassembled WGS sequence"/>
</dbReference>
<feature type="non-terminal residue" evidence="1">
    <location>
        <position position="140"/>
    </location>
</feature>
<evidence type="ECO:0000313" key="1">
    <source>
        <dbReference type="EMBL" id="RUT39506.1"/>
    </source>
</evidence>
<accession>A0A3S1DET0</accession>
<name>A0A3S1DET0_9BACL</name>
<comment type="caution">
    <text evidence="1">The sequence shown here is derived from an EMBL/GenBank/DDBJ whole genome shotgun (WGS) entry which is preliminary data.</text>
</comment>
<keyword evidence="2" id="KW-1185">Reference proteome</keyword>
<organism evidence="1 2">
    <name type="scientific">Paenibacillus anaericanus</name>
    <dbReference type="NCBI Taxonomy" id="170367"/>
    <lineage>
        <taxon>Bacteria</taxon>
        <taxon>Bacillati</taxon>
        <taxon>Bacillota</taxon>
        <taxon>Bacilli</taxon>
        <taxon>Bacillales</taxon>
        <taxon>Paenibacillaceae</taxon>
        <taxon>Paenibacillus</taxon>
    </lineage>
</organism>
<proteinExistence type="predicted"/>
<dbReference type="AlphaFoldDB" id="A0A3S1DET0"/>
<sequence length="140" mass="15993">MEIYTLLRSTSLVNKLIKKIDVVSNVGSKGQLEEISTGERNLIFIVDPMLFWYDTAIKTLEANQTPYIIYNGDLDEIQENIDKLSQNIVISDLADSLRFRIENPLTELSWRRELAGIEDEEELQVPNYGAAVELGDNEEE</sequence>
<dbReference type="RefSeq" id="WP_148125760.1">
    <property type="nucleotide sequence ID" value="NZ_RZNY01000044.1"/>
</dbReference>
<evidence type="ECO:0000313" key="2">
    <source>
        <dbReference type="Proteomes" id="UP000279446"/>
    </source>
</evidence>